<protein>
    <submittedName>
        <fullName evidence="2">Uncharacterized protein</fullName>
    </submittedName>
</protein>
<gene>
    <name evidence="2" type="ORF">CTER_5047</name>
</gene>
<evidence type="ECO:0000313" key="2">
    <source>
        <dbReference type="EMBL" id="EMS69315.1"/>
    </source>
</evidence>
<dbReference type="AlphaFoldDB" id="S0FF42"/>
<accession>S0FF42</accession>
<comment type="caution">
    <text evidence="2">The sequence shown here is derived from an EMBL/GenBank/DDBJ whole genome shotgun (WGS) entry which is preliminary data.</text>
</comment>
<evidence type="ECO:0000313" key="3">
    <source>
        <dbReference type="Proteomes" id="UP000014155"/>
    </source>
</evidence>
<feature type="chain" id="PRO_5004486557" evidence="1">
    <location>
        <begin position="23"/>
        <end position="335"/>
    </location>
</feature>
<keyword evidence="3" id="KW-1185">Reference proteome</keyword>
<dbReference type="PATRIC" id="fig|1195236.3.peg.5242"/>
<evidence type="ECO:0000256" key="1">
    <source>
        <dbReference type="SAM" id="SignalP"/>
    </source>
</evidence>
<feature type="signal peptide" evidence="1">
    <location>
        <begin position="1"/>
        <end position="22"/>
    </location>
</feature>
<dbReference type="Proteomes" id="UP000014155">
    <property type="component" value="Unassembled WGS sequence"/>
</dbReference>
<sequence>MKKTIVLSLVAALSLTSSTAIAQAMPADREITAGDTGVQAFKAVTASGPEEFAPVEISGVVEEITQTDMKVKVQDGETYMVPLGLLSKQEGFDALGLAKGVEVSLKSMQAGLGKTIMLTAAAGPALTIKGDKADENAEVKDKDGNAVKTLPSLAVSQELEAGNVIVFSEGSVEGSQAEIKKLEPVDGVKVFMPSEVSANGKTVKLDIKTAAAAYSIISIMPAEISGTVESINESEMSVKTGDGKVYTVPLAAFGSMDEFKGLEIENGTEVSVKRQPVEKTANITGSASIAAVKIINSETDLKAGTKAELGELKEAKLVFIAHEITANGKTVKLAE</sequence>
<organism evidence="2 3">
    <name type="scientific">Ruminiclostridium cellobioparum subsp. termitidis CT1112</name>
    <dbReference type="NCBI Taxonomy" id="1195236"/>
    <lineage>
        <taxon>Bacteria</taxon>
        <taxon>Bacillati</taxon>
        <taxon>Bacillota</taxon>
        <taxon>Clostridia</taxon>
        <taxon>Eubacteriales</taxon>
        <taxon>Oscillospiraceae</taxon>
        <taxon>Ruminiclostridium</taxon>
    </lineage>
</organism>
<dbReference type="RefSeq" id="WP_004630639.1">
    <property type="nucleotide sequence ID" value="NZ_AORV01000068.1"/>
</dbReference>
<keyword evidence="1" id="KW-0732">Signal</keyword>
<name>S0FF42_RUMCE</name>
<proteinExistence type="predicted"/>
<reference evidence="2 3" key="1">
    <citation type="journal article" date="2013" name="Genome Announc.">
        <title>Draft Genome Sequence of the Cellulolytic, Mesophilic, Anaerobic Bacterium Clostridium termitidis Strain CT1112 (DSM 5398).</title>
        <authorList>
            <person name="Lal S."/>
            <person name="Ramachandran U."/>
            <person name="Zhang X."/>
            <person name="Munir R."/>
            <person name="Sparling R."/>
            <person name="Levin D.B."/>
        </authorList>
    </citation>
    <scope>NUCLEOTIDE SEQUENCE [LARGE SCALE GENOMIC DNA]</scope>
    <source>
        <strain evidence="2 3">CT1112</strain>
    </source>
</reference>
<dbReference type="STRING" id="1195236.CTER_5047"/>
<dbReference type="EMBL" id="AORV01000068">
    <property type="protein sequence ID" value="EMS69315.1"/>
    <property type="molecule type" value="Genomic_DNA"/>
</dbReference>